<dbReference type="SMART" id="SM00421">
    <property type="entry name" value="HTH_LUXR"/>
    <property type="match status" value="1"/>
</dbReference>
<dbReference type="InterPro" id="IPR007627">
    <property type="entry name" value="RNA_pol_sigma70_r2"/>
</dbReference>
<dbReference type="Pfam" id="PF08281">
    <property type="entry name" value="Sigma70_r4_2"/>
    <property type="match status" value="1"/>
</dbReference>
<dbReference type="PANTHER" id="PTHR43133:SF46">
    <property type="entry name" value="RNA POLYMERASE SIGMA-70 FACTOR ECF SUBFAMILY"/>
    <property type="match status" value="1"/>
</dbReference>
<dbReference type="NCBIfam" id="TIGR02937">
    <property type="entry name" value="sigma70-ECF"/>
    <property type="match status" value="1"/>
</dbReference>
<sequence length="190" mass="22148">MPIETAQITNDHQLLMELKSGSNLAFDALYDRYWEAVYTAAYKRLRDESSAKDITQDIFLQVWLRRNELEISNLKAYLLTAVRNNVLKKMEKENRFVPVPLLLLQLKTAGDKADADLMEKEFLKLYDAMVQSLTPSQQQIFRMRFQHDLSTEEIAEKLDISRKTVQNQLGKSVARLRESLLFFAVLFLLD</sequence>
<dbReference type="InterPro" id="IPR039425">
    <property type="entry name" value="RNA_pol_sigma-70-like"/>
</dbReference>
<dbReference type="SUPFAM" id="SSF88946">
    <property type="entry name" value="Sigma2 domain of RNA polymerase sigma factors"/>
    <property type="match status" value="1"/>
</dbReference>
<protein>
    <recommendedName>
        <fullName evidence="5">HTH luxR-type domain-containing protein</fullName>
    </recommendedName>
</protein>
<proteinExistence type="inferred from homology"/>
<dbReference type="CDD" id="cd06171">
    <property type="entry name" value="Sigma70_r4"/>
    <property type="match status" value="1"/>
</dbReference>
<dbReference type="Gene3D" id="1.10.1740.10">
    <property type="match status" value="1"/>
</dbReference>
<dbReference type="Pfam" id="PF04542">
    <property type="entry name" value="Sigma70_r2"/>
    <property type="match status" value="1"/>
</dbReference>
<keyword evidence="7" id="KW-1185">Reference proteome</keyword>
<evidence type="ECO:0000256" key="2">
    <source>
        <dbReference type="ARBA" id="ARBA00023015"/>
    </source>
</evidence>
<dbReference type="EMBL" id="MBUA01000012">
    <property type="protein sequence ID" value="MBC6491401.1"/>
    <property type="molecule type" value="Genomic_DNA"/>
</dbReference>
<feature type="domain" description="HTH luxR-type" evidence="5">
    <location>
        <begin position="130"/>
        <end position="188"/>
    </location>
</feature>
<keyword evidence="2" id="KW-0805">Transcription regulation</keyword>
<gene>
    <name evidence="6" type="ORF">BC349_10180</name>
</gene>
<comment type="caution">
    <text evidence="6">The sequence shown here is derived from an EMBL/GenBank/DDBJ whole genome shotgun (WGS) entry which is preliminary data.</text>
</comment>
<dbReference type="SUPFAM" id="SSF88659">
    <property type="entry name" value="Sigma3 and sigma4 domains of RNA polymerase sigma factors"/>
    <property type="match status" value="1"/>
</dbReference>
<dbReference type="InterPro" id="IPR013325">
    <property type="entry name" value="RNA_pol_sigma_r2"/>
</dbReference>
<evidence type="ECO:0000256" key="4">
    <source>
        <dbReference type="ARBA" id="ARBA00023163"/>
    </source>
</evidence>
<name>A0ABR7M8Q2_9BACT</name>
<dbReference type="InterPro" id="IPR000792">
    <property type="entry name" value="Tscrpt_reg_LuxR_C"/>
</dbReference>
<dbReference type="Gene3D" id="1.10.10.10">
    <property type="entry name" value="Winged helix-like DNA-binding domain superfamily/Winged helix DNA-binding domain"/>
    <property type="match status" value="1"/>
</dbReference>
<comment type="similarity">
    <text evidence="1">Belongs to the sigma-70 factor family. ECF subfamily.</text>
</comment>
<dbReference type="Proteomes" id="UP000765802">
    <property type="component" value="Unassembled WGS sequence"/>
</dbReference>
<accession>A0ABR7M8Q2</accession>
<dbReference type="InterPro" id="IPR013324">
    <property type="entry name" value="RNA_pol_sigma_r3/r4-like"/>
</dbReference>
<evidence type="ECO:0000256" key="3">
    <source>
        <dbReference type="ARBA" id="ARBA00023082"/>
    </source>
</evidence>
<dbReference type="InterPro" id="IPR013249">
    <property type="entry name" value="RNA_pol_sigma70_r4_t2"/>
</dbReference>
<evidence type="ECO:0000313" key="6">
    <source>
        <dbReference type="EMBL" id="MBC6491401.1"/>
    </source>
</evidence>
<evidence type="ECO:0000259" key="5">
    <source>
        <dbReference type="SMART" id="SM00421"/>
    </source>
</evidence>
<dbReference type="InterPro" id="IPR036388">
    <property type="entry name" value="WH-like_DNA-bd_sf"/>
</dbReference>
<dbReference type="RefSeq" id="WP_187256694.1">
    <property type="nucleotide sequence ID" value="NZ_JBHULF010000014.1"/>
</dbReference>
<dbReference type="InterPro" id="IPR014284">
    <property type="entry name" value="RNA_pol_sigma-70_dom"/>
</dbReference>
<evidence type="ECO:0000256" key="1">
    <source>
        <dbReference type="ARBA" id="ARBA00010641"/>
    </source>
</evidence>
<keyword evidence="3" id="KW-0731">Sigma factor</keyword>
<evidence type="ECO:0000313" key="7">
    <source>
        <dbReference type="Proteomes" id="UP000765802"/>
    </source>
</evidence>
<reference evidence="6 7" key="1">
    <citation type="submission" date="2016-07" db="EMBL/GenBank/DDBJ databases">
        <title>Genome analysis of Flavihumibacter stibioxidans YS-17.</title>
        <authorList>
            <person name="Shi K."/>
            <person name="Han Y."/>
            <person name="Wang G."/>
        </authorList>
    </citation>
    <scope>NUCLEOTIDE SEQUENCE [LARGE SCALE GENOMIC DNA]</scope>
    <source>
        <strain evidence="6 7">YS-17</strain>
    </source>
</reference>
<organism evidence="6 7">
    <name type="scientific">Flavihumibacter stibioxidans</name>
    <dbReference type="NCBI Taxonomy" id="1834163"/>
    <lineage>
        <taxon>Bacteria</taxon>
        <taxon>Pseudomonadati</taxon>
        <taxon>Bacteroidota</taxon>
        <taxon>Chitinophagia</taxon>
        <taxon>Chitinophagales</taxon>
        <taxon>Chitinophagaceae</taxon>
        <taxon>Flavihumibacter</taxon>
    </lineage>
</organism>
<dbReference type="PANTHER" id="PTHR43133">
    <property type="entry name" value="RNA POLYMERASE ECF-TYPE SIGMA FACTO"/>
    <property type="match status" value="1"/>
</dbReference>
<keyword evidence="4" id="KW-0804">Transcription</keyword>